<evidence type="ECO:0000313" key="4">
    <source>
        <dbReference type="EMBL" id="CAJ1939029.1"/>
    </source>
</evidence>
<dbReference type="EMBL" id="CAKOGP040000779">
    <property type="protein sequence ID" value="CAJ1939029.1"/>
    <property type="molecule type" value="Genomic_DNA"/>
</dbReference>
<feature type="transmembrane region" description="Helical" evidence="2">
    <location>
        <begin position="757"/>
        <end position="773"/>
    </location>
</feature>
<keyword evidence="5" id="KW-1185">Reference proteome</keyword>
<accession>A0AAD2CQ89</accession>
<feature type="transmembrane region" description="Helical" evidence="2">
    <location>
        <begin position="1537"/>
        <end position="1561"/>
    </location>
</feature>
<feature type="transmembrane region" description="Helical" evidence="2">
    <location>
        <begin position="1471"/>
        <end position="1492"/>
    </location>
</feature>
<keyword evidence="2" id="KW-0472">Membrane</keyword>
<dbReference type="Proteomes" id="UP001295423">
    <property type="component" value="Unassembled WGS sequence"/>
</dbReference>
<proteinExistence type="predicted"/>
<feature type="domain" description="SSD" evidence="3">
    <location>
        <begin position="817"/>
        <end position="947"/>
    </location>
</feature>
<dbReference type="PANTHER" id="PTHR46687">
    <property type="entry name" value="PROTEIN DISPATCHED HOMOLOG 3"/>
    <property type="match status" value="1"/>
</dbReference>
<feature type="transmembrane region" description="Helical" evidence="2">
    <location>
        <begin position="485"/>
        <end position="502"/>
    </location>
</feature>
<feature type="transmembrane region" description="Helical" evidence="2">
    <location>
        <begin position="778"/>
        <end position="798"/>
    </location>
</feature>
<keyword evidence="2" id="KW-0812">Transmembrane</keyword>
<feature type="compositionally biased region" description="Polar residues" evidence="1">
    <location>
        <begin position="1237"/>
        <end position="1249"/>
    </location>
</feature>
<evidence type="ECO:0000259" key="3">
    <source>
        <dbReference type="PROSITE" id="PS50156"/>
    </source>
</evidence>
<feature type="region of interest" description="Disordered" evidence="1">
    <location>
        <begin position="574"/>
        <end position="593"/>
    </location>
</feature>
<feature type="compositionally biased region" description="Gly residues" evidence="1">
    <location>
        <begin position="1212"/>
        <end position="1224"/>
    </location>
</feature>
<evidence type="ECO:0000256" key="2">
    <source>
        <dbReference type="SAM" id="Phobius"/>
    </source>
</evidence>
<dbReference type="SUPFAM" id="SSF82866">
    <property type="entry name" value="Multidrug efflux transporter AcrB transmembrane domain"/>
    <property type="match status" value="2"/>
</dbReference>
<feature type="compositionally biased region" description="Polar residues" evidence="1">
    <location>
        <begin position="574"/>
        <end position="584"/>
    </location>
</feature>
<feature type="transmembrane region" description="Helical" evidence="2">
    <location>
        <begin position="924"/>
        <end position="947"/>
    </location>
</feature>
<feature type="region of interest" description="Disordered" evidence="1">
    <location>
        <begin position="1118"/>
        <end position="1249"/>
    </location>
</feature>
<feature type="compositionally biased region" description="Low complexity" evidence="1">
    <location>
        <begin position="851"/>
        <end position="861"/>
    </location>
</feature>
<keyword evidence="2" id="KW-1133">Transmembrane helix</keyword>
<dbReference type="InterPro" id="IPR042480">
    <property type="entry name" value="DISP3"/>
</dbReference>
<feature type="transmembrane region" description="Helical" evidence="2">
    <location>
        <begin position="1567"/>
        <end position="1595"/>
    </location>
</feature>
<sequence length="2066" mass="222776">MQSHRSYFIEFPRDLQSLLPAGVLSPMCGDRSDFSFLFRKGSPEHYRKLIVEFEGGPACWGNQCSCDASDRQVPWQDYAQAYNDTDDQALPRLGSCHGVVPDFVSTLTSSLFDNTTAFDVPLMERQESGWWDKIDNGNNNNNMKDWSYILIPHCTLDWHLGYGQQGHVTGCDTERLEHRGAANRDAVLAWVVRQFGREEVSWQDFYFGAVPAMTGLQGLVTVAGGSIGGCDLSNPQEASASVASAIFANRAASYFTTMESALVVVEGASLFHPALPQFETFQTVLEAVELPFGNLPYDLKYFVGRAPSSVHHVWVSSSDGGMNAALEEQLLREMEQARGDRFHRFTPSSDYSSNAFEKCPKYAFPRDNEDESFGKFLEGVVRQLSWTYAEAPAIGGSSFASSDASDGDSLSIQEVLNGNGEDTGTDDEVTLRLSWLAVAVICVAIVVFAYMVYFALRYHRSKKNSPPPIGPYQIWLYALTHYPRCFLLVSLGIPIFLSWLAVSRAGYTVNINLDFQSYLAISSGVTIVSDNYDGAVAFQETSSKQADLICNALGDWGIYKPDDRRSLAWLEGQSSESDANTSRHLQGGDDGVSQRPALYRTTLQVIYEKRNGGNVFTPTLLEELKQFERDVIEYPRYEEFCRRLSDGSCRFGTPLSWLLEADGTFVDDIEGTLAEKATPEKVDQYFNIPNNLASNMTKSFIYFQGESSEAVNSFLKGFYEDFLIKRDQERYYPNLVFTWENGFLLQQEANEALLHDALWSVGSLVVIGIMIYLKVQDFFVFFFGMLGLILAFTTSYYWCTAHFGIPEITLLHIAGLFVMLGIGADDIFLMVDSYEHAKIGMVAEEDEEDGSNQNQNQSNSSFVESSADPDANGREESRVEKIRKQMLWAYSTAGGMMLVSSMTAAVCFFSNAFGVLVVIQDFGIYMGMVVLINFFHVMTILPSAILVNEIYFKPFCCCCCSGGKKGDEDIASTDLNGSYENNGAPGRKSGYDVEASLHRHESTGNPRHSNGNENLGEIAAPSSLGLMDRILYNGYAPFLVRRRIPILALSILFAIIIGSLGLANLEFTDGSIIIFSNEYNQGRLTSIKNNYYSQVDPASLSLGGSIGSVGGSGTGGSVGSIGGDAGSGSGGFSGGTGGNSGGNPGSNPGTGGNGGSTGGGGSVGGGGTTGGTGGTGGGTNSNGGGGGAGSNGGGTGSGGGTGGVTPTPNDGNGVGGGGGIGGGTPVASPTMRPTAPTPSQTPGINTGNETSSLVETSVKLLWGIDTQSTDTTGPWRVKSSMKKVEDDEKSLLAGVSGFDVTKPANQQWLLEVVLAARATKSLNAISSEPTWIEMLADFARKQDGGFPIQKELFTSYVEILKFKDPAFEEIVKDEIGTSLPGLAGQPLYASVTFQSRASSSLGSFSKWTEFSDTMNEKAPSDIPPMVAQSDLFWNSARAQETIDATVNTWLLANLLCFAIILFFTQNLLLSAMVIGTIILMFMCIAGWLFFVLDRALGPVQALGVSIFIGLSANYSLHVVHAYHRSKSANRKTKVKQAIFITGSPICASAISTIGGCVFLFGCRAIPLVELGILICCVTAMALLYSMGFLLAWLLVMGPLPSEDASETMGRQLHRWDIYWVCHVLSRRCMTGSTATESRTTPLQKLQSSASSMLSTLKANLESTQSSASESRTTPVQKLRGGASSILSTVKVNLEGRLSKKSSNVDEIKDAERDNTRSIPTFPSSASNLSSDNAAIHRDDPISMSSDVMQYPIERAGIAPSLYEPGVGEGFRQHQDKVESGGSSAQIRAQPSGFEVSTEHSTLFDTREGPPQNHPPSMPIVAQQTDYAYNNRGLPPMLYSYSENENLQSVQALVPVEPLRRAHAVTHGIGLGSTAAEPVSTQALGPGDELLSGNVDISSSSNQISKIQMPLENCPPSIQKYSDKEEDSNDNWDLSSIMSYISGTSGIERAGSTTIQPTSMLVLGPQDDHSVASGLGLDPIDHPQGAMVSNSDLDNDWDLSSIMSYISGTERAATTTTQPTSMLMPGPQDGHNAAPELALDPVDHLQGVMVFRPTDMDDEGSVPFDEM</sequence>
<feature type="transmembrane region" description="Helical" evidence="2">
    <location>
        <begin position="887"/>
        <end position="918"/>
    </location>
</feature>
<feature type="transmembrane region" description="Helical" evidence="2">
    <location>
        <begin position="433"/>
        <end position="456"/>
    </location>
</feature>
<dbReference type="Gene3D" id="1.20.1640.10">
    <property type="entry name" value="Multidrug efflux transporter AcrB transmembrane domain"/>
    <property type="match status" value="2"/>
</dbReference>
<feature type="transmembrane region" description="Helical" evidence="2">
    <location>
        <begin position="1046"/>
        <end position="1065"/>
    </location>
</feature>
<feature type="compositionally biased region" description="Polar residues" evidence="1">
    <location>
        <begin position="1003"/>
        <end position="1013"/>
    </location>
</feature>
<reference evidence="4" key="1">
    <citation type="submission" date="2023-08" db="EMBL/GenBank/DDBJ databases">
        <authorList>
            <person name="Audoor S."/>
            <person name="Bilcke G."/>
        </authorList>
    </citation>
    <scope>NUCLEOTIDE SEQUENCE</scope>
</reference>
<feature type="region of interest" description="Disordered" evidence="1">
    <location>
        <begin position="995"/>
        <end position="1014"/>
    </location>
</feature>
<feature type="transmembrane region" description="Helical" evidence="2">
    <location>
        <begin position="1498"/>
        <end position="1516"/>
    </location>
</feature>
<feature type="region of interest" description="Disordered" evidence="1">
    <location>
        <begin position="845"/>
        <end position="878"/>
    </location>
</feature>
<comment type="caution">
    <text evidence="4">The sequence shown here is derived from an EMBL/GenBank/DDBJ whole genome shotgun (WGS) entry which is preliminary data.</text>
</comment>
<dbReference type="InterPro" id="IPR000731">
    <property type="entry name" value="SSD"/>
</dbReference>
<name>A0AAD2CQ89_9STRA</name>
<evidence type="ECO:0000256" key="1">
    <source>
        <dbReference type="SAM" id="MobiDB-lite"/>
    </source>
</evidence>
<feature type="compositionally biased region" description="Gly residues" evidence="1">
    <location>
        <begin position="1118"/>
        <end position="1203"/>
    </location>
</feature>
<evidence type="ECO:0000313" key="5">
    <source>
        <dbReference type="Proteomes" id="UP001295423"/>
    </source>
</evidence>
<feature type="transmembrane region" description="Helical" evidence="2">
    <location>
        <begin position="810"/>
        <end position="831"/>
    </location>
</feature>
<dbReference type="PROSITE" id="PS50156">
    <property type="entry name" value="SSD"/>
    <property type="match status" value="1"/>
</dbReference>
<dbReference type="PANTHER" id="PTHR46687:SF1">
    <property type="entry name" value="PROTEIN DISPATCHED HOMOLOG 3"/>
    <property type="match status" value="1"/>
</dbReference>
<organism evidence="4 5">
    <name type="scientific">Cylindrotheca closterium</name>
    <dbReference type="NCBI Taxonomy" id="2856"/>
    <lineage>
        <taxon>Eukaryota</taxon>
        <taxon>Sar</taxon>
        <taxon>Stramenopiles</taxon>
        <taxon>Ochrophyta</taxon>
        <taxon>Bacillariophyta</taxon>
        <taxon>Bacillariophyceae</taxon>
        <taxon>Bacillariophycidae</taxon>
        <taxon>Bacillariales</taxon>
        <taxon>Bacillariaceae</taxon>
        <taxon>Cylindrotheca</taxon>
    </lineage>
</organism>
<protein>
    <recommendedName>
        <fullName evidence="3">SSD domain-containing protein</fullName>
    </recommendedName>
</protein>
<gene>
    <name evidence="4" type="ORF">CYCCA115_LOCUS6389</name>
</gene>
<dbReference type="GO" id="GO:0005737">
    <property type="term" value="C:cytoplasm"/>
    <property type="evidence" value="ECO:0007669"/>
    <property type="project" value="TreeGrafter"/>
</dbReference>